<dbReference type="PROSITE" id="PS00108">
    <property type="entry name" value="PROTEIN_KINASE_ST"/>
    <property type="match status" value="1"/>
</dbReference>
<evidence type="ECO:0000313" key="10">
    <source>
        <dbReference type="EMBL" id="KAG5511639.1"/>
    </source>
</evidence>
<dbReference type="Gene3D" id="3.30.200.20">
    <property type="entry name" value="Phosphorylase Kinase, domain 1"/>
    <property type="match status" value="1"/>
</dbReference>
<feature type="compositionally biased region" description="Basic residues" evidence="8">
    <location>
        <begin position="628"/>
        <end position="639"/>
    </location>
</feature>
<feature type="region of interest" description="Disordered" evidence="8">
    <location>
        <begin position="607"/>
        <end position="646"/>
    </location>
</feature>
<keyword evidence="4 7" id="KW-0547">Nucleotide-binding</keyword>
<keyword evidence="2" id="KW-0723">Serine/threonine-protein kinase</keyword>
<feature type="region of interest" description="Disordered" evidence="8">
    <location>
        <begin position="163"/>
        <end position="213"/>
    </location>
</feature>
<proteinExistence type="inferred from homology"/>
<dbReference type="EMBL" id="JAFJZO010000004">
    <property type="protein sequence ID" value="KAG5511639.1"/>
    <property type="molecule type" value="Genomic_DNA"/>
</dbReference>
<name>A0A836LLE6_9TRYP</name>
<feature type="compositionally biased region" description="Acidic residues" evidence="8">
    <location>
        <begin position="610"/>
        <end position="619"/>
    </location>
</feature>
<dbReference type="Proteomes" id="UP000674318">
    <property type="component" value="Unassembled WGS sequence"/>
</dbReference>
<feature type="compositionally biased region" description="Gly residues" evidence="8">
    <location>
        <begin position="20"/>
        <end position="32"/>
    </location>
</feature>
<evidence type="ECO:0000259" key="9">
    <source>
        <dbReference type="PROSITE" id="PS50011"/>
    </source>
</evidence>
<dbReference type="Gene3D" id="1.10.510.10">
    <property type="entry name" value="Transferase(Phosphotransferase) domain 1"/>
    <property type="match status" value="1"/>
</dbReference>
<dbReference type="PROSITE" id="PS00107">
    <property type="entry name" value="PROTEIN_KINASE_ATP"/>
    <property type="match status" value="1"/>
</dbReference>
<feature type="domain" description="Protein kinase" evidence="9">
    <location>
        <begin position="567"/>
        <end position="1026"/>
    </location>
</feature>
<evidence type="ECO:0000256" key="2">
    <source>
        <dbReference type="ARBA" id="ARBA00022527"/>
    </source>
</evidence>
<dbReference type="InterPro" id="IPR050538">
    <property type="entry name" value="MAP_kinase_kinase_kinase"/>
</dbReference>
<dbReference type="PANTHER" id="PTHR48016">
    <property type="entry name" value="MAP KINASE KINASE KINASE SSK2-RELATED-RELATED"/>
    <property type="match status" value="1"/>
</dbReference>
<feature type="binding site" evidence="7">
    <location>
        <position position="597"/>
    </location>
    <ligand>
        <name>ATP</name>
        <dbReference type="ChEBI" id="CHEBI:30616"/>
    </ligand>
</feature>
<dbReference type="GO" id="GO:0005524">
    <property type="term" value="F:ATP binding"/>
    <property type="evidence" value="ECO:0007669"/>
    <property type="project" value="UniProtKB-UniRule"/>
</dbReference>
<comment type="similarity">
    <text evidence="1">Belongs to the protein kinase superfamily. STE Ser/Thr protein kinase family. MAP kinase kinase kinase subfamily.</text>
</comment>
<keyword evidence="11" id="KW-1185">Reference proteome</keyword>
<dbReference type="GO" id="GO:0004674">
    <property type="term" value="F:protein serine/threonine kinase activity"/>
    <property type="evidence" value="ECO:0007669"/>
    <property type="project" value="UniProtKB-KW"/>
</dbReference>
<evidence type="ECO:0000256" key="3">
    <source>
        <dbReference type="ARBA" id="ARBA00022679"/>
    </source>
</evidence>
<dbReference type="PROSITE" id="PS50011">
    <property type="entry name" value="PROTEIN_KINASE_DOM"/>
    <property type="match status" value="1"/>
</dbReference>
<evidence type="ECO:0000256" key="7">
    <source>
        <dbReference type="PROSITE-ProRule" id="PRU10141"/>
    </source>
</evidence>
<feature type="compositionally biased region" description="Polar residues" evidence="8">
    <location>
        <begin position="167"/>
        <end position="183"/>
    </location>
</feature>
<dbReference type="OrthoDB" id="266718at2759"/>
<dbReference type="SUPFAM" id="SSF56112">
    <property type="entry name" value="Protein kinase-like (PK-like)"/>
    <property type="match status" value="1"/>
</dbReference>
<evidence type="ECO:0000313" key="11">
    <source>
        <dbReference type="Proteomes" id="UP000674318"/>
    </source>
</evidence>
<dbReference type="GO" id="GO:0035556">
    <property type="term" value="P:intracellular signal transduction"/>
    <property type="evidence" value="ECO:0007669"/>
    <property type="project" value="UniProtKB-ARBA"/>
</dbReference>
<evidence type="ECO:0000256" key="6">
    <source>
        <dbReference type="ARBA" id="ARBA00022840"/>
    </source>
</evidence>
<organism evidence="10 11">
    <name type="scientific">Porcisia hertigi</name>
    <dbReference type="NCBI Taxonomy" id="2761500"/>
    <lineage>
        <taxon>Eukaryota</taxon>
        <taxon>Discoba</taxon>
        <taxon>Euglenozoa</taxon>
        <taxon>Kinetoplastea</taxon>
        <taxon>Metakinetoplastina</taxon>
        <taxon>Trypanosomatida</taxon>
        <taxon>Trypanosomatidae</taxon>
        <taxon>Leishmaniinae</taxon>
        <taxon>Porcisia</taxon>
    </lineage>
</organism>
<feature type="compositionally biased region" description="Low complexity" evidence="8">
    <location>
        <begin position="912"/>
        <end position="924"/>
    </location>
</feature>
<dbReference type="InterPro" id="IPR011009">
    <property type="entry name" value="Kinase-like_dom_sf"/>
</dbReference>
<feature type="compositionally biased region" description="Gly residues" evidence="8">
    <location>
        <begin position="699"/>
        <end position="709"/>
    </location>
</feature>
<evidence type="ECO:0000256" key="1">
    <source>
        <dbReference type="ARBA" id="ARBA00006529"/>
    </source>
</evidence>
<reference evidence="10 11" key="1">
    <citation type="submission" date="2021-02" db="EMBL/GenBank/DDBJ databases">
        <title>Porcisia hertigi Genome sequencing and assembly.</title>
        <authorList>
            <person name="Almutairi H."/>
            <person name="Gatherer D."/>
        </authorList>
    </citation>
    <scope>NUCLEOTIDE SEQUENCE [LARGE SCALE GENOMIC DNA]</scope>
    <source>
        <strain evidence="10 11">C119</strain>
    </source>
</reference>
<keyword evidence="6 7" id="KW-0067">ATP-binding</keyword>
<dbReference type="GeneID" id="94293253"/>
<keyword evidence="5" id="KW-0418">Kinase</keyword>
<evidence type="ECO:0000256" key="8">
    <source>
        <dbReference type="SAM" id="MobiDB-lite"/>
    </source>
</evidence>
<dbReference type="PANTHER" id="PTHR48016:SF32">
    <property type="entry name" value="MITOGEN-ACTIVATED PROTEIN KINASE KINASE KINASE 4"/>
    <property type="match status" value="1"/>
</dbReference>
<dbReference type="InterPro" id="IPR000719">
    <property type="entry name" value="Prot_kinase_dom"/>
</dbReference>
<protein>
    <recommendedName>
        <fullName evidence="9">Protein kinase domain-containing protein</fullName>
    </recommendedName>
</protein>
<dbReference type="AlphaFoldDB" id="A0A836LLE6"/>
<dbReference type="InterPro" id="IPR017441">
    <property type="entry name" value="Protein_kinase_ATP_BS"/>
</dbReference>
<dbReference type="InterPro" id="IPR008271">
    <property type="entry name" value="Ser/Thr_kinase_AS"/>
</dbReference>
<sequence>MSTQTAATNAKSSSSSFVIGGCGEPSPGSGGSTVRGVGQFSMLVQPNHPPNMKQALAPPNMRDRTVDLDRAAGTAVHHRRFSLSSIPRRTSSSTGSPGRPYYQPSVSNVQAISQLSHANVYNNRLRSHSTSGHCTAVGTVNDNHNHYRHAAALPSLENFVFPPPKITSASPQLRQQPPNSPSSVHAAPSDRQPQHRDRYSTRGSTVGPRPRSRSCCVNGAAAVVATAVEVKTPSAGENTGCIGNTVSLASSSPSTATPVVGVRPMTAGGLCPSTPVITFDPNLNKAASSSATTLQISTANSPQVPHSLVYAESSAVKATMTPPTPQLVSPPIDAAAVGSSNARRSSRTTANSNNGVHLGRRQSVFSDTVNSLNNSMDSVRCDSLLSASNMSMADTPDRSIRRSVTASGRYGGTAAFTSSRRYSKDNVVIEDRTDDEDRRHRGHCRRCSTTLTNIMTEDEDERPQSAQLSTIELLRGNHMRRESGGGNVAAVLSRARAARASASVTATAAPVANSGGAPTTAIERWRALGQQKKKEEEEQQQHVWKHRLTARQWREAFRRLQDNRMRWRVQGYIGRGTSGVVYEGVLENSKHTPVAVKVLEVGVPLPVEIADPDDDDDDVGGGGDGGGKRGRQSGYTKKRGAADVASMSPSQQEVLLVLLREVEMMENLHHENIVTCLRCQVTPLQDRYLELHQKQQQTHGGGGGGGGDVTGLSDAVAVGGGGEKVDVSQCNGAGHRNAGNACSGIPSTANRSPQHSDAARTPVQVEIIMELCSQGTLSNRVRQAPSRQLPVKIARRYLRDVLKGLAYLHRNNFIHRDVKGDNVLISASGVAKLADFGCSRRIMLTNNAHDPIDNEGATSSIGTTRTAATDSRSATIVEYQWFDTTGVAQTMVGTPMFMAPEIIKASEPLPMTTSTVSSSASPAAKAKLGGREGDNHTPPPAPVGYTASADIWSFGCLVLEVFGRTPWPASGNVYHLMKQIEQSVAELPPGVPDDTPTELLSLLRCCFHRDPHRRSTARTLLRAPWMTCEDEALEEMPPRRRR</sequence>
<feature type="compositionally biased region" description="Low complexity" evidence="8">
    <location>
        <begin position="1"/>
        <end position="16"/>
    </location>
</feature>
<keyword evidence="3" id="KW-0808">Transferase</keyword>
<feature type="region of interest" description="Disordered" evidence="8">
    <location>
        <begin position="911"/>
        <end position="941"/>
    </location>
</feature>
<gene>
    <name evidence="10" type="ORF">JKF63_07236</name>
</gene>
<feature type="region of interest" description="Disordered" evidence="8">
    <location>
        <begin position="693"/>
        <end position="715"/>
    </location>
</feature>
<feature type="region of interest" description="Disordered" evidence="8">
    <location>
        <begin position="1"/>
        <end position="32"/>
    </location>
</feature>
<accession>A0A836LLE6</accession>
<dbReference type="SMART" id="SM00220">
    <property type="entry name" value="S_TKc"/>
    <property type="match status" value="1"/>
</dbReference>
<dbReference type="Pfam" id="PF00069">
    <property type="entry name" value="Pkinase"/>
    <property type="match status" value="2"/>
</dbReference>
<dbReference type="KEGG" id="phet:94293253"/>
<evidence type="ECO:0000256" key="5">
    <source>
        <dbReference type="ARBA" id="ARBA00022777"/>
    </source>
</evidence>
<dbReference type="RefSeq" id="XP_067759731.1">
    <property type="nucleotide sequence ID" value="XM_067903176.1"/>
</dbReference>
<comment type="caution">
    <text evidence="10">The sequence shown here is derived from an EMBL/GenBank/DDBJ whole genome shotgun (WGS) entry which is preliminary data.</text>
</comment>
<evidence type="ECO:0000256" key="4">
    <source>
        <dbReference type="ARBA" id="ARBA00022741"/>
    </source>
</evidence>